<keyword evidence="1" id="KW-0548">Nucleotidyltransferase</keyword>
<keyword evidence="1" id="KW-0808">Transferase</keyword>
<dbReference type="GO" id="GO:0004781">
    <property type="term" value="F:sulfate adenylyltransferase (ATP) activity"/>
    <property type="evidence" value="ECO:0007669"/>
    <property type="project" value="UniProtKB-EC"/>
</dbReference>
<evidence type="ECO:0000313" key="2">
    <source>
        <dbReference type="Proteomes" id="UP000014062"/>
    </source>
</evidence>
<dbReference type="EMBL" id="CM001889">
    <property type="protein sequence ID" value="EOY51198.1"/>
    <property type="molecule type" value="Genomic_DNA"/>
</dbReference>
<dbReference type="EC" id="2.7.7.4" evidence="1"/>
<name>A0A7U9HEX8_STRLI</name>
<dbReference type="Proteomes" id="UP000014062">
    <property type="component" value="Chromosome"/>
</dbReference>
<organism evidence="1 2">
    <name type="scientific">Streptomyces lividans 1326</name>
    <dbReference type="NCBI Taxonomy" id="1200984"/>
    <lineage>
        <taxon>Bacteria</taxon>
        <taxon>Bacillati</taxon>
        <taxon>Actinomycetota</taxon>
        <taxon>Actinomycetes</taxon>
        <taxon>Kitasatosporales</taxon>
        <taxon>Streptomycetaceae</taxon>
        <taxon>Streptomyces</taxon>
    </lineage>
</organism>
<proteinExistence type="predicted"/>
<sequence>MGSPDFYSTFAKEGGRVGSGALGWGCPRTEFGGGQGGVARCVR</sequence>
<accession>A0A7U9HEX8</accession>
<gene>
    <name evidence="1" type="ORF">SLI_6491</name>
</gene>
<reference evidence="2" key="1">
    <citation type="journal article" date="2013" name="Genome Biol. Evol.">
        <title>The genome sequence of Streptomyces lividans 66 reveals a novel tRNA-dependent peptide biosynthetic system within a metal-related genomic island.</title>
        <authorList>
            <person name="Cruz-Morales P."/>
            <person name="Vijgenboom E."/>
            <person name="Iruegas-Bocardo F."/>
            <person name="Girard G."/>
            <person name="Yanez-Guerra L.A."/>
            <person name="Ramos-Aboites H.E."/>
            <person name="Pernodet J.L."/>
            <person name="Anne J."/>
            <person name="van Wezel G.P."/>
            <person name="Barona-Gomez F."/>
        </authorList>
    </citation>
    <scope>NUCLEOTIDE SEQUENCE [LARGE SCALE GENOMIC DNA]</scope>
    <source>
        <strain evidence="2">1326</strain>
    </source>
</reference>
<evidence type="ECO:0000313" key="1">
    <source>
        <dbReference type="EMBL" id="EOY51198.1"/>
    </source>
</evidence>
<dbReference type="AlphaFoldDB" id="A0A7U9HEX8"/>
<protein>
    <submittedName>
        <fullName evidence="1">Sulfate adenylyltransferase subunit 1</fullName>
        <ecNumber evidence="1">2.7.7.4</ecNumber>
    </submittedName>
</protein>